<dbReference type="Proteomes" id="UP000295705">
    <property type="component" value="Unassembled WGS sequence"/>
</dbReference>
<dbReference type="PRINTS" id="PR00368">
    <property type="entry name" value="FADPNR"/>
</dbReference>
<name>A0A4R6UMJ6_9PSEU</name>
<evidence type="ECO:0000256" key="1">
    <source>
        <dbReference type="ARBA" id="ARBA00005272"/>
    </source>
</evidence>
<dbReference type="Gene3D" id="3.50.50.100">
    <property type="match status" value="1"/>
</dbReference>
<dbReference type="InterPro" id="IPR023753">
    <property type="entry name" value="FAD/NAD-binding_dom"/>
</dbReference>
<evidence type="ECO:0000256" key="2">
    <source>
        <dbReference type="ARBA" id="ARBA00022630"/>
    </source>
</evidence>
<keyword evidence="4" id="KW-0560">Oxidoreductase</keyword>
<organism evidence="7 8">
    <name type="scientific">Actinomycetospora succinea</name>
    <dbReference type="NCBI Taxonomy" id="663603"/>
    <lineage>
        <taxon>Bacteria</taxon>
        <taxon>Bacillati</taxon>
        <taxon>Actinomycetota</taxon>
        <taxon>Actinomycetes</taxon>
        <taxon>Pseudonocardiales</taxon>
        <taxon>Pseudonocardiaceae</taxon>
        <taxon>Actinomycetospora</taxon>
    </lineage>
</organism>
<dbReference type="OrthoDB" id="9781621at2"/>
<dbReference type="PANTHER" id="PTHR43706">
    <property type="entry name" value="NADH DEHYDROGENASE"/>
    <property type="match status" value="1"/>
</dbReference>
<keyword evidence="3" id="KW-0274">FAD</keyword>
<dbReference type="AlphaFoldDB" id="A0A4R6UMJ6"/>
<evidence type="ECO:0000256" key="3">
    <source>
        <dbReference type="ARBA" id="ARBA00022827"/>
    </source>
</evidence>
<dbReference type="Pfam" id="PF07992">
    <property type="entry name" value="Pyr_redox_2"/>
    <property type="match status" value="1"/>
</dbReference>
<evidence type="ECO:0000313" key="7">
    <source>
        <dbReference type="EMBL" id="TDQ46633.1"/>
    </source>
</evidence>
<evidence type="ECO:0000256" key="5">
    <source>
        <dbReference type="ARBA" id="ARBA00023027"/>
    </source>
</evidence>
<accession>A0A4R6UMJ6</accession>
<reference evidence="7 8" key="1">
    <citation type="submission" date="2019-03" db="EMBL/GenBank/DDBJ databases">
        <title>Genomic Encyclopedia of Type Strains, Phase IV (KMG-IV): sequencing the most valuable type-strain genomes for metagenomic binning, comparative biology and taxonomic classification.</title>
        <authorList>
            <person name="Goeker M."/>
        </authorList>
    </citation>
    <scope>NUCLEOTIDE SEQUENCE [LARGE SCALE GENOMIC DNA]</scope>
    <source>
        <strain evidence="7 8">DSM 45775</strain>
    </source>
</reference>
<keyword evidence="2" id="KW-0285">Flavoprotein</keyword>
<dbReference type="EMBL" id="SNYO01000015">
    <property type="protein sequence ID" value="TDQ46633.1"/>
    <property type="molecule type" value="Genomic_DNA"/>
</dbReference>
<keyword evidence="5" id="KW-0520">NAD</keyword>
<feature type="domain" description="FAD/NAD(P)-binding" evidence="6">
    <location>
        <begin position="4"/>
        <end position="309"/>
    </location>
</feature>
<dbReference type="RefSeq" id="WP_133830008.1">
    <property type="nucleotide sequence ID" value="NZ_BAABHR010000001.1"/>
</dbReference>
<dbReference type="InterPro" id="IPR036188">
    <property type="entry name" value="FAD/NAD-bd_sf"/>
</dbReference>
<evidence type="ECO:0000313" key="8">
    <source>
        <dbReference type="Proteomes" id="UP000295705"/>
    </source>
</evidence>
<keyword evidence="8" id="KW-1185">Reference proteome</keyword>
<dbReference type="GO" id="GO:0003954">
    <property type="term" value="F:NADH dehydrogenase activity"/>
    <property type="evidence" value="ECO:0007669"/>
    <property type="project" value="InterPro"/>
</dbReference>
<dbReference type="PRINTS" id="PR00411">
    <property type="entry name" value="PNDRDTASEI"/>
</dbReference>
<comment type="caution">
    <text evidence="7">The sequence shown here is derived from an EMBL/GenBank/DDBJ whole genome shotgun (WGS) entry which is preliminary data.</text>
</comment>
<sequence>MSERIVVVGGGFAGSDVARRLEKLAPDAAIRLVCPDDYMLYLPLLPQVAAGFLPAAAAVVSLSRRLRRTVLVPGRATGVDLAARRVLVRSITGNPEVVPYDRLVLAPGSVTKVMDIPGLREYGRGCKTLAEAAFLRDHVLAQLEVANTSHDPDERARRCRFVVVGGGYAGVETAANLQLTTSVVARRFPRIDPALVQWHVVQHHDGLMPGLGDRLGEDTRRVLESRGIHVDLGVGVTAVDDETATLSDGRELPTKTLIWTAGGSPSPLMGRLDAATDHGRLVVGADLAVPGHPEVLALGDAAAVPDLATGGGAVCAPTAQHASRQARTTAANVAASLTGQPTREYRHRDLGMVVDLGGAEAVAKPFGVDLSGVPAAGVTRAYHLWAMRAPAAIARVAAAWALGAVEGPSTVRLGFLTGASGRLAEFEHTDDYLDPTETREAIAAIPDGLTPRGSPA</sequence>
<dbReference type="PANTHER" id="PTHR43706:SF45">
    <property type="entry name" value="NADH DEHYDROGENASE-LIKE PROTEIN RV1812C"/>
    <property type="match status" value="1"/>
</dbReference>
<dbReference type="SUPFAM" id="SSF51905">
    <property type="entry name" value="FAD/NAD(P)-binding domain"/>
    <property type="match status" value="2"/>
</dbReference>
<evidence type="ECO:0000259" key="6">
    <source>
        <dbReference type="Pfam" id="PF07992"/>
    </source>
</evidence>
<dbReference type="InterPro" id="IPR045024">
    <property type="entry name" value="NDH-2"/>
</dbReference>
<evidence type="ECO:0000256" key="4">
    <source>
        <dbReference type="ARBA" id="ARBA00023002"/>
    </source>
</evidence>
<protein>
    <submittedName>
        <fullName evidence="7">NADH dehydrogenase</fullName>
    </submittedName>
</protein>
<comment type="similarity">
    <text evidence="1">Belongs to the NADH dehydrogenase family.</text>
</comment>
<proteinExistence type="inferred from homology"/>
<gene>
    <name evidence="7" type="ORF">EV188_1157</name>
</gene>